<evidence type="ECO:0000313" key="3">
    <source>
        <dbReference type="Proteomes" id="UP000295361"/>
    </source>
</evidence>
<gene>
    <name evidence="2" type="ORF">DES47_105525</name>
</gene>
<dbReference type="InParanoid" id="A0A4V3CT42"/>
<keyword evidence="2" id="KW-0378">Hydrolase</keyword>
<dbReference type="EMBL" id="SNXS01000005">
    <property type="protein sequence ID" value="TDP63518.1"/>
    <property type="molecule type" value="Genomic_DNA"/>
</dbReference>
<name>A0A4V3CT42_9BURK</name>
<dbReference type="InterPro" id="IPR043504">
    <property type="entry name" value="Peptidase_S1_PA_chymotrypsin"/>
</dbReference>
<accession>A0A4V3CT42</accession>
<sequence length="457" mass="50054">MHIPFARGLKARFVAVVPVLAALWLVTDAAVAQPKPPAVAAVAASAIEPAAPVSLSAQRLYERTRVKLVQIRTLLKSQSSQASVGSGFLVSDDGLLMTNYHVISQVALQPERYRLVYTTADGKEGSLELLAIDVVHDLALVRAKPTELATRGHLNFRPQSQPLNKGERIYSLGNPLDVGFALTEGNYNGLVERSFYPSIFFGGSLNPGMSGGPTLDEEGRVMGVNVATRRDGEQISFLVPSMYAEALLARGQKAAPIKTALYPEITRQLLAHQQVLVDRFIALPWRSAGHPHYQIPVPGEDFMRCWGSTSASETKGLDYERSDCQLEQTLFISGSQFTGGLTVRHETYEGAKLGLVRFTKLFGDSFRNERFGSGSLRDFTPPRCKEQFVTQGGLPLRVVLCMTAYRKLPGLFDVSVLVATQDQARAGAQGRLDARGLSFANAMRLSRHYLEGFAWKN</sequence>
<dbReference type="SUPFAM" id="SSF50494">
    <property type="entry name" value="Trypsin-like serine proteases"/>
    <property type="match status" value="1"/>
</dbReference>
<dbReference type="PANTHER" id="PTHR43019">
    <property type="entry name" value="SERINE ENDOPROTEASE DEGS"/>
    <property type="match status" value="1"/>
</dbReference>
<dbReference type="InterPro" id="IPR001940">
    <property type="entry name" value="Peptidase_S1C"/>
</dbReference>
<dbReference type="AlphaFoldDB" id="A0A4V3CT42"/>
<dbReference type="PRINTS" id="PR00834">
    <property type="entry name" value="PROTEASES2C"/>
</dbReference>
<protein>
    <submittedName>
        <fullName evidence="2">S1-C subfamily serine protease</fullName>
    </submittedName>
</protein>
<dbReference type="GO" id="GO:0004252">
    <property type="term" value="F:serine-type endopeptidase activity"/>
    <property type="evidence" value="ECO:0007669"/>
    <property type="project" value="InterPro"/>
</dbReference>
<keyword evidence="2" id="KW-0645">Protease</keyword>
<dbReference type="Pfam" id="PF13365">
    <property type="entry name" value="Trypsin_2"/>
    <property type="match status" value="1"/>
</dbReference>
<keyword evidence="3" id="KW-1185">Reference proteome</keyword>
<evidence type="ECO:0000256" key="1">
    <source>
        <dbReference type="SAM" id="SignalP"/>
    </source>
</evidence>
<dbReference type="OrthoDB" id="8581982at2"/>
<dbReference type="Proteomes" id="UP000295361">
    <property type="component" value="Unassembled WGS sequence"/>
</dbReference>
<feature type="chain" id="PRO_5020521515" evidence="1">
    <location>
        <begin position="33"/>
        <end position="457"/>
    </location>
</feature>
<comment type="caution">
    <text evidence="2">The sequence shown here is derived from an EMBL/GenBank/DDBJ whole genome shotgun (WGS) entry which is preliminary data.</text>
</comment>
<dbReference type="InterPro" id="IPR009003">
    <property type="entry name" value="Peptidase_S1_PA"/>
</dbReference>
<proteinExistence type="predicted"/>
<dbReference type="Gene3D" id="2.40.10.10">
    <property type="entry name" value="Trypsin-like serine proteases"/>
    <property type="match status" value="2"/>
</dbReference>
<dbReference type="GO" id="GO:0006508">
    <property type="term" value="P:proteolysis"/>
    <property type="evidence" value="ECO:0007669"/>
    <property type="project" value="UniProtKB-KW"/>
</dbReference>
<organism evidence="2 3">
    <name type="scientific">Roseateles toxinivorans</name>
    <dbReference type="NCBI Taxonomy" id="270368"/>
    <lineage>
        <taxon>Bacteria</taxon>
        <taxon>Pseudomonadati</taxon>
        <taxon>Pseudomonadota</taxon>
        <taxon>Betaproteobacteria</taxon>
        <taxon>Burkholderiales</taxon>
        <taxon>Sphaerotilaceae</taxon>
        <taxon>Roseateles</taxon>
    </lineage>
</organism>
<reference evidence="2 3" key="1">
    <citation type="submission" date="2019-03" db="EMBL/GenBank/DDBJ databases">
        <title>Genomic Encyclopedia of Type Strains, Phase IV (KMG-IV): sequencing the most valuable type-strain genomes for metagenomic binning, comparative biology and taxonomic classification.</title>
        <authorList>
            <person name="Goeker M."/>
        </authorList>
    </citation>
    <scope>NUCLEOTIDE SEQUENCE [LARGE SCALE GENOMIC DNA]</scope>
    <source>
        <strain evidence="2 3">DSM 16998</strain>
    </source>
</reference>
<dbReference type="RefSeq" id="WP_133702675.1">
    <property type="nucleotide sequence ID" value="NZ_SNXS01000005.1"/>
</dbReference>
<evidence type="ECO:0000313" key="2">
    <source>
        <dbReference type="EMBL" id="TDP63518.1"/>
    </source>
</evidence>
<dbReference type="PANTHER" id="PTHR43019:SF23">
    <property type="entry name" value="PROTEASE DO-LIKE 5, CHLOROPLASTIC"/>
    <property type="match status" value="1"/>
</dbReference>
<feature type="signal peptide" evidence="1">
    <location>
        <begin position="1"/>
        <end position="32"/>
    </location>
</feature>
<keyword evidence="1" id="KW-0732">Signal</keyword>